<evidence type="ECO:0000256" key="1">
    <source>
        <dbReference type="ARBA" id="ARBA00022679"/>
    </source>
</evidence>
<sequence length="154" mass="17213">MIRRYIPSDLKMAAEVFRAAFAAEPWNEEWSLELAETRIKELMSAPHSIGYVSEENGVIQAVLCGRKLTYLHGVEYVIDEFCVSPDIQRSGIGTAVLDHACGELTAEGVAAMALLTTRGYPSERFYIKNGFTGSDTMVFMYRTIKNKECSNDKT</sequence>
<dbReference type="EMBL" id="FPIP01000001">
    <property type="protein sequence ID" value="SFW12917.1"/>
    <property type="molecule type" value="Genomic_DNA"/>
</dbReference>
<dbReference type="RefSeq" id="WP_072299059.1">
    <property type="nucleotide sequence ID" value="NZ_FPIP01000001.1"/>
</dbReference>
<dbReference type="GO" id="GO:0016747">
    <property type="term" value="F:acyltransferase activity, transferring groups other than amino-acyl groups"/>
    <property type="evidence" value="ECO:0007669"/>
    <property type="project" value="InterPro"/>
</dbReference>
<dbReference type="AlphaFoldDB" id="A0A1K1LPT7"/>
<dbReference type="PROSITE" id="PS51186">
    <property type="entry name" value="GNAT"/>
    <property type="match status" value="1"/>
</dbReference>
<dbReference type="GO" id="GO:0005840">
    <property type="term" value="C:ribosome"/>
    <property type="evidence" value="ECO:0007669"/>
    <property type="project" value="UniProtKB-KW"/>
</dbReference>
<accession>A0A1K1LPT7</accession>
<organism evidence="4 5">
    <name type="scientific">Ruminococcus flavefaciens</name>
    <dbReference type="NCBI Taxonomy" id="1265"/>
    <lineage>
        <taxon>Bacteria</taxon>
        <taxon>Bacillati</taxon>
        <taxon>Bacillota</taxon>
        <taxon>Clostridia</taxon>
        <taxon>Eubacteriales</taxon>
        <taxon>Oscillospiraceae</taxon>
        <taxon>Ruminococcus</taxon>
    </lineage>
</organism>
<keyword evidence="2" id="KW-0012">Acyltransferase</keyword>
<dbReference type="Proteomes" id="UP000183461">
    <property type="component" value="Unassembled WGS sequence"/>
</dbReference>
<evidence type="ECO:0000313" key="4">
    <source>
        <dbReference type="EMBL" id="SFW12917.1"/>
    </source>
</evidence>
<dbReference type="SUPFAM" id="SSF55729">
    <property type="entry name" value="Acyl-CoA N-acyltransferases (Nat)"/>
    <property type="match status" value="1"/>
</dbReference>
<keyword evidence="4" id="KW-0687">Ribonucleoprotein</keyword>
<dbReference type="Gene3D" id="3.40.630.30">
    <property type="match status" value="1"/>
</dbReference>
<reference evidence="4 5" key="1">
    <citation type="submission" date="2016-11" db="EMBL/GenBank/DDBJ databases">
        <authorList>
            <person name="Jaros S."/>
            <person name="Januszkiewicz K."/>
            <person name="Wedrychowicz H."/>
        </authorList>
    </citation>
    <scope>NUCLEOTIDE SEQUENCE [LARGE SCALE GENOMIC DNA]</scope>
    <source>
        <strain evidence="4 5">YL228</strain>
    </source>
</reference>
<keyword evidence="1" id="KW-0808">Transferase</keyword>
<dbReference type="PANTHER" id="PTHR43877">
    <property type="entry name" value="AMINOALKYLPHOSPHONATE N-ACETYLTRANSFERASE-RELATED-RELATED"/>
    <property type="match status" value="1"/>
</dbReference>
<feature type="domain" description="N-acetyltransferase" evidence="3">
    <location>
        <begin position="1"/>
        <end position="154"/>
    </location>
</feature>
<protein>
    <submittedName>
        <fullName evidence="4">Ribosomal protein S18 acetylase RimI</fullName>
    </submittedName>
</protein>
<dbReference type="CDD" id="cd04301">
    <property type="entry name" value="NAT_SF"/>
    <property type="match status" value="1"/>
</dbReference>
<proteinExistence type="predicted"/>
<evidence type="ECO:0000256" key="2">
    <source>
        <dbReference type="ARBA" id="ARBA00023315"/>
    </source>
</evidence>
<dbReference type="InterPro" id="IPR016181">
    <property type="entry name" value="Acyl_CoA_acyltransferase"/>
</dbReference>
<name>A0A1K1LPT7_RUMFL</name>
<gene>
    <name evidence="4" type="ORF">SAMN02910280_0654</name>
</gene>
<dbReference type="InterPro" id="IPR000182">
    <property type="entry name" value="GNAT_dom"/>
</dbReference>
<dbReference type="Pfam" id="PF00583">
    <property type="entry name" value="Acetyltransf_1"/>
    <property type="match status" value="1"/>
</dbReference>
<keyword evidence="4" id="KW-0689">Ribosomal protein</keyword>
<dbReference type="InterPro" id="IPR050832">
    <property type="entry name" value="Bact_Acetyltransf"/>
</dbReference>
<evidence type="ECO:0000313" key="5">
    <source>
        <dbReference type="Proteomes" id="UP000183461"/>
    </source>
</evidence>
<evidence type="ECO:0000259" key="3">
    <source>
        <dbReference type="PROSITE" id="PS51186"/>
    </source>
</evidence>